<comment type="caution">
    <text evidence="1">The sequence shown here is derived from an EMBL/GenBank/DDBJ whole genome shotgun (WGS) entry which is preliminary data.</text>
</comment>
<reference evidence="2" key="1">
    <citation type="submission" date="2017-01" db="EMBL/GenBank/DDBJ databases">
        <title>Genome Analysis of Deinococcus marmoris KOPRI26562.</title>
        <authorList>
            <person name="Kim J.H."/>
            <person name="Oh H.-M."/>
        </authorList>
    </citation>
    <scope>NUCLEOTIDE SEQUENCE [LARGE SCALE GENOMIC DNA]</scope>
    <source>
        <strain evidence="2">PAMC 26633</strain>
    </source>
</reference>
<organism evidence="1 2">
    <name type="scientific">Caballeronia sordidicola</name>
    <name type="common">Burkholderia sordidicola</name>
    <dbReference type="NCBI Taxonomy" id="196367"/>
    <lineage>
        <taxon>Bacteria</taxon>
        <taxon>Pseudomonadati</taxon>
        <taxon>Pseudomonadota</taxon>
        <taxon>Betaproteobacteria</taxon>
        <taxon>Burkholderiales</taxon>
        <taxon>Burkholderiaceae</taxon>
        <taxon>Caballeronia</taxon>
    </lineage>
</organism>
<accession>A0A226WQG0</accession>
<dbReference type="Proteomes" id="UP000214720">
    <property type="component" value="Unassembled WGS sequence"/>
</dbReference>
<dbReference type="EMBL" id="MTHB01000251">
    <property type="protein sequence ID" value="OXC73422.1"/>
    <property type="molecule type" value="Genomic_DNA"/>
</dbReference>
<evidence type="ECO:0000313" key="1">
    <source>
        <dbReference type="EMBL" id="OXC73422.1"/>
    </source>
</evidence>
<sequence length="143" mass="16042">MSPFGAFVVMAMQLRGRVAPGPDSETLSVFNEEREAMLHTSPLRRQAAAVRCLRSSLLQHACPVENLAVAAAIPCALHPLLPESILEADELYHYLRLRTIRFFSSRQRHVSVARVVDAIEGRLDSRPEALDEHCARMFAPRPR</sequence>
<gene>
    <name evidence="1" type="ORF">BSU04_37130</name>
</gene>
<name>A0A226WQG0_CABSO</name>
<dbReference type="AlphaFoldDB" id="A0A226WQG0"/>
<proteinExistence type="predicted"/>
<protein>
    <submittedName>
        <fullName evidence="1">Uncharacterized protein</fullName>
    </submittedName>
</protein>
<evidence type="ECO:0000313" key="2">
    <source>
        <dbReference type="Proteomes" id="UP000214720"/>
    </source>
</evidence>